<evidence type="ECO:0000256" key="2">
    <source>
        <dbReference type="SAM" id="Phobius"/>
    </source>
</evidence>
<dbReference type="RefSeq" id="WP_330106683.1">
    <property type="nucleotide sequence ID" value="NZ_JAZDQT010000001.1"/>
</dbReference>
<dbReference type="PANTHER" id="PTHR34220">
    <property type="entry name" value="SENSOR HISTIDINE KINASE YPDA"/>
    <property type="match status" value="1"/>
</dbReference>
<dbReference type="InterPro" id="IPR050640">
    <property type="entry name" value="Bact_2-comp_sensor_kinase"/>
</dbReference>
<dbReference type="SUPFAM" id="SSF55874">
    <property type="entry name" value="ATPase domain of HSP90 chaperone/DNA topoisomerase II/histidine kinase"/>
    <property type="match status" value="1"/>
</dbReference>
<evidence type="ECO:0000313" key="6">
    <source>
        <dbReference type="Proteomes" id="UP001336835"/>
    </source>
</evidence>
<dbReference type="SMART" id="SM00028">
    <property type="entry name" value="TPR"/>
    <property type="match status" value="4"/>
</dbReference>
<dbReference type="InterPro" id="IPR010559">
    <property type="entry name" value="Sig_transdc_His_kin_internal"/>
</dbReference>
<keyword evidence="1" id="KW-0802">TPR repeat</keyword>
<dbReference type="Pfam" id="PF13424">
    <property type="entry name" value="TPR_12"/>
    <property type="match status" value="2"/>
</dbReference>
<evidence type="ECO:0000313" key="5">
    <source>
        <dbReference type="EMBL" id="MEE1944309.1"/>
    </source>
</evidence>
<dbReference type="PROSITE" id="PS50005">
    <property type="entry name" value="TPR"/>
    <property type="match status" value="1"/>
</dbReference>
<name>A0ABU7I4C6_9SPHI</name>
<dbReference type="InterPro" id="IPR036890">
    <property type="entry name" value="HATPase_C_sf"/>
</dbReference>
<dbReference type="Gene3D" id="3.30.565.10">
    <property type="entry name" value="Histidine kinase-like ATPase, C-terminal domain"/>
    <property type="match status" value="1"/>
</dbReference>
<dbReference type="InterPro" id="IPR011990">
    <property type="entry name" value="TPR-like_helical_dom_sf"/>
</dbReference>
<comment type="caution">
    <text evidence="5">The sequence shown here is derived from an EMBL/GenBank/DDBJ whole genome shotgun (WGS) entry which is preliminary data.</text>
</comment>
<dbReference type="PANTHER" id="PTHR34220:SF7">
    <property type="entry name" value="SENSOR HISTIDINE KINASE YPDA"/>
    <property type="match status" value="1"/>
</dbReference>
<feature type="repeat" description="TPR" evidence="1">
    <location>
        <begin position="87"/>
        <end position="120"/>
    </location>
</feature>
<dbReference type="Gene3D" id="1.25.40.10">
    <property type="entry name" value="Tetratricopeptide repeat domain"/>
    <property type="match status" value="2"/>
</dbReference>
<evidence type="ECO:0000256" key="3">
    <source>
        <dbReference type="SAM" id="SignalP"/>
    </source>
</evidence>
<feature type="transmembrane region" description="Helical" evidence="2">
    <location>
        <begin position="438"/>
        <end position="457"/>
    </location>
</feature>
<keyword evidence="6" id="KW-1185">Reference proteome</keyword>
<dbReference type="EMBL" id="JAZDQT010000001">
    <property type="protein sequence ID" value="MEE1944309.1"/>
    <property type="molecule type" value="Genomic_DNA"/>
</dbReference>
<accession>A0ABU7I4C6</accession>
<organism evidence="5 6">
    <name type="scientific">Pedobacter albus</name>
    <dbReference type="NCBI Taxonomy" id="3113905"/>
    <lineage>
        <taxon>Bacteria</taxon>
        <taxon>Pseudomonadati</taxon>
        <taxon>Bacteroidota</taxon>
        <taxon>Sphingobacteriia</taxon>
        <taxon>Sphingobacteriales</taxon>
        <taxon>Sphingobacteriaceae</taxon>
        <taxon>Pedobacter</taxon>
    </lineage>
</organism>
<evidence type="ECO:0000256" key="1">
    <source>
        <dbReference type="PROSITE-ProRule" id="PRU00339"/>
    </source>
</evidence>
<gene>
    <name evidence="5" type="ORF">VRU48_04270</name>
</gene>
<feature type="signal peptide" evidence="3">
    <location>
        <begin position="1"/>
        <end position="21"/>
    </location>
</feature>
<dbReference type="Proteomes" id="UP001336835">
    <property type="component" value="Unassembled WGS sequence"/>
</dbReference>
<keyword evidence="2" id="KW-0812">Transmembrane</keyword>
<evidence type="ECO:0000259" key="4">
    <source>
        <dbReference type="Pfam" id="PF06580"/>
    </source>
</evidence>
<keyword evidence="2" id="KW-1133">Transmembrane helix</keyword>
<reference evidence="5 6" key="1">
    <citation type="submission" date="2024-01" db="EMBL/GenBank/DDBJ databases">
        <title>Pedobacter sp. nov., isolated from fresh soil.</title>
        <authorList>
            <person name="Le N.T.T."/>
        </authorList>
    </citation>
    <scope>NUCLEOTIDE SEQUENCE [LARGE SCALE GENOMIC DNA]</scope>
    <source>
        <strain evidence="5 6">KR3-3</strain>
    </source>
</reference>
<dbReference type="Pfam" id="PF06580">
    <property type="entry name" value="His_kinase"/>
    <property type="match status" value="1"/>
</dbReference>
<keyword evidence="2" id="KW-0472">Membrane</keyword>
<keyword evidence="3" id="KW-0732">Signal</keyword>
<dbReference type="InterPro" id="IPR019734">
    <property type="entry name" value="TPR_rpt"/>
</dbReference>
<sequence>MPSPAKYLCLLLIGLCMSAFAYAQKQGQQKIDSLQRQLPLLTKDSDKVIALSHISFAYFPIDPSQGVTYGEQCLQLAKHIGFDKGEALAYNALGANYWAKRNFLKAQDYYLKALKINTRLKDKAQMARNIHNIADIYLRFDPNKALSYYQKAVAIAHEINDQEKVLGYQANISSVYQVQGNYPEALNYLQKSVDLARKLHRQRDVAAYESLMGIIEMEIGHYSQALQLTTDALAIFKQIAATNPAKDDIPRTLLNIAKIYGKKNDLKNALLYNQDAFRLFDQLPGNMGKDYAAECQNNIGQIYLDMVLRKTKPDTRYIQDTVLKSHLYQSEAAFRKSISISLLVKQWDALTIAQHGLVKVQKLLGQPYAALDTYEDYSNFKDSIYNAEMNKSIALHQMDFEYNQEKDSLNTLNKLQASKIQFLDQQRVLDHLKVKQQWLYFFLTLIIFCLIAFYFLYRYRLAQVRLNNDLHSEKINKQLQEAEYKKNMNQNTLATLISQMNPHFIFNALNTIQSYIYSDNKKLAGEYLGKFSDLTRKILDNSNKATISLAEELALLNLYLDIEKTRFGEELNIVLKVSPAIDPENFYIPPMLIQPFVENAIKHGLLHSSKEKQLRIEISVPNEIEDTLEIVIDDNGIGREQSRQLNSKRNGHRSFANDANEKRIDIINLHLETQKIALEIIDKKADDGSPLGTKVVLFIPNSLN</sequence>
<proteinExistence type="predicted"/>
<protein>
    <submittedName>
        <fullName evidence="5">Tetratricopeptide repeat protein</fullName>
    </submittedName>
</protein>
<dbReference type="SUPFAM" id="SSF48452">
    <property type="entry name" value="TPR-like"/>
    <property type="match status" value="2"/>
</dbReference>
<feature type="domain" description="Signal transduction histidine kinase internal region" evidence="4">
    <location>
        <begin position="493"/>
        <end position="571"/>
    </location>
</feature>
<feature type="chain" id="PRO_5046827102" evidence="3">
    <location>
        <begin position="22"/>
        <end position="704"/>
    </location>
</feature>